<organism evidence="1">
    <name type="scientific">marine sediment metagenome</name>
    <dbReference type="NCBI Taxonomy" id="412755"/>
    <lineage>
        <taxon>unclassified sequences</taxon>
        <taxon>metagenomes</taxon>
        <taxon>ecological metagenomes</taxon>
    </lineage>
</organism>
<name>X0TS44_9ZZZZ</name>
<protein>
    <recommendedName>
        <fullName evidence="2">Nucleotidyl transferase AbiEii/AbiGii toxin family protein</fullName>
    </recommendedName>
</protein>
<dbReference type="EMBL" id="BARS01011445">
    <property type="protein sequence ID" value="GAF90011.1"/>
    <property type="molecule type" value="Genomic_DNA"/>
</dbReference>
<gene>
    <name evidence="1" type="ORF">S01H1_20819</name>
</gene>
<evidence type="ECO:0008006" key="2">
    <source>
        <dbReference type="Google" id="ProtNLM"/>
    </source>
</evidence>
<reference evidence="1" key="1">
    <citation type="journal article" date="2014" name="Front. Microbiol.">
        <title>High frequency of phylogenetically diverse reductive dehalogenase-homologous genes in deep subseafloor sedimentary metagenomes.</title>
        <authorList>
            <person name="Kawai M."/>
            <person name="Futagami T."/>
            <person name="Toyoda A."/>
            <person name="Takaki Y."/>
            <person name="Nishi S."/>
            <person name="Hori S."/>
            <person name="Arai W."/>
            <person name="Tsubouchi T."/>
            <person name="Morono Y."/>
            <person name="Uchiyama I."/>
            <person name="Ito T."/>
            <person name="Fujiyama A."/>
            <person name="Inagaki F."/>
            <person name="Takami H."/>
        </authorList>
    </citation>
    <scope>NUCLEOTIDE SEQUENCE</scope>
    <source>
        <strain evidence="1">Expedition CK06-06</strain>
    </source>
</reference>
<accession>X0TS44</accession>
<feature type="non-terminal residue" evidence="1">
    <location>
        <position position="1"/>
    </location>
</feature>
<evidence type="ECO:0000313" key="1">
    <source>
        <dbReference type="EMBL" id="GAF90011.1"/>
    </source>
</evidence>
<sequence>ENIVIVGGNVPPLLIASAKENHPGTIDIDLALDFQYIKNDTYQTIIEALVDRGYYQKEGDQPFRFYRDIGDESKDKITVEINLLAGEYGGTAAPRRHQTVQNARARKARGCELVFEGASKITLAGSLPGGATNELTIKVAAIGPFLVMKGMALWGRMKEKDAYDIYYCCKNYPGAPTSLAKAIKPLLNNKLAREGLGKIKAKFSTVDGIGPNWVADFLEVSDLEERARIQREAFELTNALM</sequence>
<proteinExistence type="predicted"/>
<dbReference type="AlphaFoldDB" id="X0TS44"/>
<comment type="caution">
    <text evidence="1">The sequence shown here is derived from an EMBL/GenBank/DDBJ whole genome shotgun (WGS) entry which is preliminary data.</text>
</comment>